<comment type="caution">
    <text evidence="2">The sequence shown here is derived from an EMBL/GenBank/DDBJ whole genome shotgun (WGS) entry which is preliminary data.</text>
</comment>
<evidence type="ECO:0000313" key="3">
    <source>
        <dbReference type="Proteomes" id="UP001479436"/>
    </source>
</evidence>
<keyword evidence="1" id="KW-0175">Coiled coil</keyword>
<evidence type="ECO:0000256" key="1">
    <source>
        <dbReference type="SAM" id="Coils"/>
    </source>
</evidence>
<dbReference type="Proteomes" id="UP001479436">
    <property type="component" value="Unassembled WGS sequence"/>
</dbReference>
<dbReference type="EMBL" id="JASJQH010007077">
    <property type="protein sequence ID" value="KAK9718794.1"/>
    <property type="molecule type" value="Genomic_DNA"/>
</dbReference>
<name>A0ABR2W3F5_9FUNG</name>
<sequence length="70" mass="8298">MSSSRISIEKVPRGDIGERRFIIRGTKDENDRVVDLLIQMVEQERERRKLEAEQLAMEQSVWRPTGVEHY</sequence>
<reference evidence="2 3" key="1">
    <citation type="submission" date="2023-04" db="EMBL/GenBank/DDBJ databases">
        <title>Genome of Basidiobolus ranarum AG-B5.</title>
        <authorList>
            <person name="Stajich J.E."/>
            <person name="Carter-House D."/>
            <person name="Gryganskyi A."/>
        </authorList>
    </citation>
    <scope>NUCLEOTIDE SEQUENCE [LARGE SCALE GENOMIC DNA]</scope>
    <source>
        <strain evidence="2 3">AG-B5</strain>
    </source>
</reference>
<gene>
    <name evidence="2" type="primary">HEK2_2</name>
    <name evidence="2" type="ORF">K7432_005240</name>
</gene>
<organism evidence="2 3">
    <name type="scientific">Basidiobolus ranarum</name>
    <dbReference type="NCBI Taxonomy" id="34480"/>
    <lineage>
        <taxon>Eukaryota</taxon>
        <taxon>Fungi</taxon>
        <taxon>Fungi incertae sedis</taxon>
        <taxon>Zoopagomycota</taxon>
        <taxon>Entomophthoromycotina</taxon>
        <taxon>Basidiobolomycetes</taxon>
        <taxon>Basidiobolales</taxon>
        <taxon>Basidiobolaceae</taxon>
        <taxon>Basidiobolus</taxon>
    </lineage>
</organism>
<proteinExistence type="predicted"/>
<evidence type="ECO:0000313" key="2">
    <source>
        <dbReference type="EMBL" id="KAK9718794.1"/>
    </source>
</evidence>
<protein>
    <submittedName>
        <fullName evidence="2">RNA binding protein, heterogenous nuclear RNP-K like protein</fullName>
    </submittedName>
</protein>
<keyword evidence="3" id="KW-1185">Reference proteome</keyword>
<feature type="coiled-coil region" evidence="1">
    <location>
        <begin position="33"/>
        <end position="60"/>
    </location>
</feature>
<accession>A0ABR2W3F5</accession>